<comment type="caution">
    <text evidence="1">The sequence shown here is derived from an EMBL/GenBank/DDBJ whole genome shotgun (WGS) entry which is preliminary data.</text>
</comment>
<sequence length="376" mass="42689">MKWLTLGRDLYCSSSQWRVIFKKYYGTSPQSKMATKEKKKPLVHWKVKNFVYADEPHPTIKLRCPGLSHESFDRDLKPKLSSIMITSAVARAVALHRPIRVVNQSSDAANPSGNGQTEETFLDFSRLMNDYYSFMSSSEFVMSRAMYNNDIAKWPLDLKFIHGYVGNTSVANVSHYYACSEEDETHSSDLGQSPLWTNTYQVVLIDKATRKPTQLPDWFKDKFKGRGCRDKGFIVKPFTRPALTFSLSSTVRWTDTDQYNHTNFTTYVLWAVDALHAGLRMKASDAPSGSEAADQAKALAALPSISREMLDQGLHKMQVTYMRECLEGESIETHVWQEEGGEKELVLFSVVKNGEDVCQMKMWYFPADGESSVESA</sequence>
<evidence type="ECO:0000313" key="2">
    <source>
        <dbReference type="Proteomes" id="UP000762676"/>
    </source>
</evidence>
<dbReference type="PANTHER" id="PTHR34487:SF1">
    <property type="entry name" value="ACYL-ACP THIOESTERASE"/>
    <property type="match status" value="1"/>
</dbReference>
<name>A0AAV4I7N7_9GAST</name>
<dbReference type="EMBL" id="BMAT01009397">
    <property type="protein sequence ID" value="GFS05558.1"/>
    <property type="molecule type" value="Genomic_DNA"/>
</dbReference>
<dbReference type="AlphaFoldDB" id="A0AAV4I7N7"/>
<gene>
    <name evidence="1" type="ORF">ElyMa_004684800</name>
</gene>
<proteinExistence type="predicted"/>
<dbReference type="Gene3D" id="3.10.129.10">
    <property type="entry name" value="Hotdog Thioesterase"/>
    <property type="match status" value="1"/>
</dbReference>
<dbReference type="InterPro" id="IPR029069">
    <property type="entry name" value="HotDog_dom_sf"/>
</dbReference>
<dbReference type="Proteomes" id="UP000762676">
    <property type="component" value="Unassembled WGS sequence"/>
</dbReference>
<keyword evidence="2" id="KW-1185">Reference proteome</keyword>
<accession>A0AAV4I7N7</accession>
<organism evidence="1 2">
    <name type="scientific">Elysia marginata</name>
    <dbReference type="NCBI Taxonomy" id="1093978"/>
    <lineage>
        <taxon>Eukaryota</taxon>
        <taxon>Metazoa</taxon>
        <taxon>Spiralia</taxon>
        <taxon>Lophotrochozoa</taxon>
        <taxon>Mollusca</taxon>
        <taxon>Gastropoda</taxon>
        <taxon>Heterobranchia</taxon>
        <taxon>Euthyneura</taxon>
        <taxon>Panpulmonata</taxon>
        <taxon>Sacoglossa</taxon>
        <taxon>Placobranchoidea</taxon>
        <taxon>Plakobranchidae</taxon>
        <taxon>Elysia</taxon>
    </lineage>
</organism>
<evidence type="ECO:0000313" key="1">
    <source>
        <dbReference type="EMBL" id="GFS05558.1"/>
    </source>
</evidence>
<protein>
    <recommendedName>
        <fullName evidence="3">Acyl-[acyl-carrier-protein] hydrolase</fullName>
    </recommendedName>
</protein>
<reference evidence="1 2" key="1">
    <citation type="journal article" date="2021" name="Elife">
        <title>Chloroplast acquisition without the gene transfer in kleptoplastic sea slugs, Plakobranchus ocellatus.</title>
        <authorList>
            <person name="Maeda T."/>
            <person name="Takahashi S."/>
            <person name="Yoshida T."/>
            <person name="Shimamura S."/>
            <person name="Takaki Y."/>
            <person name="Nagai Y."/>
            <person name="Toyoda A."/>
            <person name="Suzuki Y."/>
            <person name="Arimoto A."/>
            <person name="Ishii H."/>
            <person name="Satoh N."/>
            <person name="Nishiyama T."/>
            <person name="Hasebe M."/>
            <person name="Maruyama T."/>
            <person name="Minagawa J."/>
            <person name="Obokata J."/>
            <person name="Shigenobu S."/>
        </authorList>
    </citation>
    <scope>NUCLEOTIDE SEQUENCE [LARGE SCALE GENOMIC DNA]</scope>
</reference>
<dbReference type="PANTHER" id="PTHR34487">
    <property type="entry name" value="ACYL-ACP THIOESTERASE"/>
    <property type="match status" value="1"/>
</dbReference>
<dbReference type="SUPFAM" id="SSF54637">
    <property type="entry name" value="Thioesterase/thiol ester dehydrase-isomerase"/>
    <property type="match status" value="1"/>
</dbReference>
<evidence type="ECO:0008006" key="3">
    <source>
        <dbReference type="Google" id="ProtNLM"/>
    </source>
</evidence>